<dbReference type="InterPro" id="IPR017737">
    <property type="entry name" value="TssE1-like"/>
</dbReference>
<dbReference type="EMBL" id="CP097635">
    <property type="protein sequence ID" value="URI06747.1"/>
    <property type="molecule type" value="Genomic_DNA"/>
</dbReference>
<dbReference type="InterPro" id="IPR007048">
    <property type="entry name" value="IraD/Gp25-like"/>
</dbReference>
<dbReference type="Pfam" id="PF04965">
    <property type="entry name" value="GPW_gp25"/>
    <property type="match status" value="1"/>
</dbReference>
<gene>
    <name evidence="2" type="primary">tssE</name>
    <name evidence="2" type="ORF">MW290_12660</name>
</gene>
<dbReference type="Proteomes" id="UP001056201">
    <property type="component" value="Chromosome 1"/>
</dbReference>
<protein>
    <submittedName>
        <fullName evidence="2">Type VI secretion system baseplate subunit TssE</fullName>
    </submittedName>
</protein>
<name>A0ABY4S4E7_AQUTE</name>
<reference evidence="2" key="1">
    <citation type="submission" date="2022-05" db="EMBL/GenBank/DDBJ databases">
        <title>An RpoN-dependent PEP-CTERM gene is involved in floc formation of an Aquincola tertiaricarbonis strain.</title>
        <authorList>
            <person name="Qiu D."/>
            <person name="Xia M."/>
        </authorList>
    </citation>
    <scope>NUCLEOTIDE SEQUENCE</scope>
    <source>
        <strain evidence="2">RN12</strain>
    </source>
</reference>
<sequence length="183" mass="20563">MNKHPGARALPSTLPPEAAARQREAVYLPTLFDRLCDDAPSEDSEAPDAYTASRARLRDIVLRDLALLLNTTDHSEVVSEQDHPLAAASCVNYGVPALAGGYLSGKRWDEIEQMIRTAILRFEPRLAPDTLQVRPLLKEKARHHYNVLVFEITGHIRMSPYPIEFTVQSAVDLENSRIELRPR</sequence>
<dbReference type="NCBIfam" id="TIGR03357">
    <property type="entry name" value="VI_zyme"/>
    <property type="match status" value="1"/>
</dbReference>
<dbReference type="PANTHER" id="PTHR38595:SF1">
    <property type="entry name" value="TYPE VI SECRETION SYSTEM COMPONENT TSSE1"/>
    <property type="match status" value="1"/>
</dbReference>
<dbReference type="InterPro" id="IPR053176">
    <property type="entry name" value="T6SS_TssE1-like"/>
</dbReference>
<evidence type="ECO:0000313" key="2">
    <source>
        <dbReference type="EMBL" id="URI06747.1"/>
    </source>
</evidence>
<dbReference type="SUPFAM" id="SSF160719">
    <property type="entry name" value="gpW/gp25-like"/>
    <property type="match status" value="1"/>
</dbReference>
<evidence type="ECO:0000313" key="3">
    <source>
        <dbReference type="Proteomes" id="UP001056201"/>
    </source>
</evidence>
<feature type="domain" description="IraD/Gp25-like" evidence="1">
    <location>
        <begin position="56"/>
        <end position="160"/>
    </location>
</feature>
<organism evidence="2 3">
    <name type="scientific">Aquincola tertiaricarbonis</name>
    <dbReference type="NCBI Taxonomy" id="391953"/>
    <lineage>
        <taxon>Bacteria</taxon>
        <taxon>Pseudomonadati</taxon>
        <taxon>Pseudomonadota</taxon>
        <taxon>Betaproteobacteria</taxon>
        <taxon>Burkholderiales</taxon>
        <taxon>Sphaerotilaceae</taxon>
        <taxon>Aquincola</taxon>
    </lineage>
</organism>
<dbReference type="RefSeq" id="WP_250195010.1">
    <property type="nucleotide sequence ID" value="NZ_CP097635.1"/>
</dbReference>
<dbReference type="PANTHER" id="PTHR38595">
    <property type="entry name" value="CYTOPLASMIC PROTEIN-RELATED"/>
    <property type="match status" value="1"/>
</dbReference>
<accession>A0ABY4S4E7</accession>
<proteinExistence type="predicted"/>
<evidence type="ECO:0000259" key="1">
    <source>
        <dbReference type="Pfam" id="PF04965"/>
    </source>
</evidence>
<keyword evidence="3" id="KW-1185">Reference proteome</keyword>